<gene>
    <name evidence="2" type="ORF">FNB79_09640</name>
</gene>
<dbReference type="AlphaFoldDB" id="A0A516GRT1"/>
<name>A0A516GRT1_9FLAO</name>
<feature type="chain" id="PRO_5022121008" evidence="1">
    <location>
        <begin position="28"/>
        <end position="409"/>
    </location>
</feature>
<dbReference type="InterPro" id="IPR025401">
    <property type="entry name" value="DUF4374"/>
</dbReference>
<organism evidence="2 3">
    <name type="scientific">Formosa sediminum</name>
    <dbReference type="NCBI Taxonomy" id="2594004"/>
    <lineage>
        <taxon>Bacteria</taxon>
        <taxon>Pseudomonadati</taxon>
        <taxon>Bacteroidota</taxon>
        <taxon>Flavobacteriia</taxon>
        <taxon>Flavobacteriales</taxon>
        <taxon>Flavobacteriaceae</taxon>
        <taxon>Formosa</taxon>
    </lineage>
</organism>
<proteinExistence type="predicted"/>
<accession>A0A516GRT1</accession>
<protein>
    <submittedName>
        <fullName evidence="2">DUF4374 domain-containing protein</fullName>
    </submittedName>
</protein>
<keyword evidence="3" id="KW-1185">Reference proteome</keyword>
<dbReference type="KEGG" id="fop:FNB79_09640"/>
<evidence type="ECO:0000313" key="2">
    <source>
        <dbReference type="EMBL" id="QDO94224.1"/>
    </source>
</evidence>
<sequence>MKFQNTKFNLTALFLSVITVFSFSSCSSDDSTDDNNGGSVDKPFALSLAIQGSDNSFTYYTVPFAEVMTGTLNAVGEGIEQPGYYDFTKIDNTIYSLGGLDDVNVVAITQNSDSSLEETGDVSFTAAIADFVKGDDNNLISVSMRSSSDVITFRKFTPNTLVATETIDIPVTDITDLSGPNYSGMAVSGDYLFLSYYISNPNTFDTDYTEQAEIAVFSYPELEFQKIITDSRVGPIGGFNIKSGLVKDDYGNVYALSHSNPANGYSQSTKPGGILKINAGESDFDADYFLDIPALTGGKQASHLKYLGGNKIFAEINMTERSEQEKWSDSPLQSAVIDLSIPSIEYINGVPEHKGDGRRLAALQDGNYVYLCVPIENDGIYVYKMDIVNYTSEKGAKVEANFVAGFFKF</sequence>
<dbReference type="EMBL" id="CP041637">
    <property type="protein sequence ID" value="QDO94224.1"/>
    <property type="molecule type" value="Genomic_DNA"/>
</dbReference>
<keyword evidence="1" id="KW-0732">Signal</keyword>
<evidence type="ECO:0000313" key="3">
    <source>
        <dbReference type="Proteomes" id="UP000319209"/>
    </source>
</evidence>
<evidence type="ECO:0000256" key="1">
    <source>
        <dbReference type="SAM" id="SignalP"/>
    </source>
</evidence>
<dbReference type="RefSeq" id="WP_143381111.1">
    <property type="nucleotide sequence ID" value="NZ_CP041637.1"/>
</dbReference>
<dbReference type="Pfam" id="PF14298">
    <property type="entry name" value="DUF4374"/>
    <property type="match status" value="1"/>
</dbReference>
<feature type="signal peptide" evidence="1">
    <location>
        <begin position="1"/>
        <end position="27"/>
    </location>
</feature>
<dbReference type="Proteomes" id="UP000319209">
    <property type="component" value="Chromosome"/>
</dbReference>
<dbReference type="PROSITE" id="PS51257">
    <property type="entry name" value="PROKAR_LIPOPROTEIN"/>
    <property type="match status" value="1"/>
</dbReference>
<dbReference type="OrthoDB" id="738440at2"/>
<reference evidence="2 3" key="1">
    <citation type="submission" date="2019-07" db="EMBL/GenBank/DDBJ databases">
        <title>Genome sequencing for Formosa sp. PS13.</title>
        <authorList>
            <person name="Park S.-J."/>
        </authorList>
    </citation>
    <scope>NUCLEOTIDE SEQUENCE [LARGE SCALE GENOMIC DNA]</scope>
    <source>
        <strain evidence="2 3">PS13</strain>
    </source>
</reference>